<dbReference type="PANTHER" id="PTHR13903:SF31">
    <property type="entry name" value="CUPIN-DOMAIN CONTAINING PROTEIN"/>
    <property type="match status" value="1"/>
</dbReference>
<dbReference type="PIRSF" id="PIRSF006232">
    <property type="entry name" value="Pirin"/>
    <property type="match status" value="1"/>
</dbReference>
<evidence type="ECO:0000313" key="4">
    <source>
        <dbReference type="EMBL" id="CAB4654760.1"/>
    </source>
</evidence>
<evidence type="ECO:0000259" key="2">
    <source>
        <dbReference type="Pfam" id="PF02678"/>
    </source>
</evidence>
<feature type="domain" description="Pirin N-terminal" evidence="2">
    <location>
        <begin position="22"/>
        <end position="127"/>
    </location>
</feature>
<comment type="similarity">
    <text evidence="1">Belongs to the pirin family.</text>
</comment>
<dbReference type="InterPro" id="IPR012093">
    <property type="entry name" value="Pirin"/>
</dbReference>
<dbReference type="PANTHER" id="PTHR13903">
    <property type="entry name" value="PIRIN-RELATED"/>
    <property type="match status" value="1"/>
</dbReference>
<sequence length="289" mass="31023">MATPRTGADLIHSVHATEGAGFEVRRPFPTSQLSMVDPFLLLDHMGPQDWAPGEAQGAPDHPHRGFETVSYILQGAFEHKDSAGNAGRIGPGAIQWMTAGAGVVHSEMPAKEIQTDGGIMEGFQIWVNLPAAEKMKPPHYQEILASKIPEVTVDDGRTLVRVIAGVFDGNEPAVSTHTPIAYWHVLLGTDGSFSGDLPRDWNAMVYVIHGSVTAGGVDADESDLVILAADGESVEISARGTEPADVLVLAGLPIREQVARYGPFVMNTREEIIEAFEDYQSGKMGQIAF</sequence>
<evidence type="ECO:0000256" key="1">
    <source>
        <dbReference type="ARBA" id="ARBA00008416"/>
    </source>
</evidence>
<dbReference type="InterPro" id="IPR014710">
    <property type="entry name" value="RmlC-like_jellyroll"/>
</dbReference>
<reference evidence="4" key="1">
    <citation type="submission" date="2020-05" db="EMBL/GenBank/DDBJ databases">
        <authorList>
            <person name="Chiriac C."/>
            <person name="Salcher M."/>
            <person name="Ghai R."/>
            <person name="Kavagutti S V."/>
        </authorList>
    </citation>
    <scope>NUCLEOTIDE SEQUENCE</scope>
</reference>
<dbReference type="CDD" id="cd02247">
    <property type="entry name" value="cupin_pirin_C"/>
    <property type="match status" value="1"/>
</dbReference>
<dbReference type="SUPFAM" id="SSF51182">
    <property type="entry name" value="RmlC-like cupins"/>
    <property type="match status" value="1"/>
</dbReference>
<dbReference type="EMBL" id="CAEZWM010000057">
    <property type="protein sequence ID" value="CAB4654760.1"/>
    <property type="molecule type" value="Genomic_DNA"/>
</dbReference>
<name>A0A6J6KYB9_9ZZZZ</name>
<feature type="domain" description="Pirin C-terminal" evidence="3">
    <location>
        <begin position="182"/>
        <end position="285"/>
    </location>
</feature>
<dbReference type="CDD" id="cd02909">
    <property type="entry name" value="cupin_pirin_N"/>
    <property type="match status" value="1"/>
</dbReference>
<evidence type="ECO:0000259" key="3">
    <source>
        <dbReference type="Pfam" id="PF05726"/>
    </source>
</evidence>
<dbReference type="Pfam" id="PF05726">
    <property type="entry name" value="Pirin_C"/>
    <property type="match status" value="1"/>
</dbReference>
<protein>
    <submittedName>
        <fullName evidence="4">Unannotated protein</fullName>
    </submittedName>
</protein>
<proteinExistence type="inferred from homology"/>
<dbReference type="Gene3D" id="2.60.120.10">
    <property type="entry name" value="Jelly Rolls"/>
    <property type="match status" value="2"/>
</dbReference>
<dbReference type="InterPro" id="IPR011051">
    <property type="entry name" value="RmlC_Cupin_sf"/>
</dbReference>
<accession>A0A6J6KYB9</accession>
<dbReference type="AlphaFoldDB" id="A0A6J6KYB9"/>
<organism evidence="4">
    <name type="scientific">freshwater metagenome</name>
    <dbReference type="NCBI Taxonomy" id="449393"/>
    <lineage>
        <taxon>unclassified sequences</taxon>
        <taxon>metagenomes</taxon>
        <taxon>ecological metagenomes</taxon>
    </lineage>
</organism>
<dbReference type="InterPro" id="IPR003829">
    <property type="entry name" value="Pirin_N_dom"/>
</dbReference>
<dbReference type="Pfam" id="PF02678">
    <property type="entry name" value="Pirin"/>
    <property type="match status" value="1"/>
</dbReference>
<gene>
    <name evidence="4" type="ORF">UFOPK2242_00610</name>
</gene>
<dbReference type="InterPro" id="IPR008778">
    <property type="entry name" value="Pirin_C_dom"/>
</dbReference>